<feature type="signal peptide" evidence="1">
    <location>
        <begin position="1"/>
        <end position="32"/>
    </location>
</feature>
<evidence type="ECO:0000313" key="4">
    <source>
        <dbReference type="Proteomes" id="UP000197068"/>
    </source>
</evidence>
<dbReference type="InterPro" id="IPR008928">
    <property type="entry name" value="6-hairpin_glycosidase_sf"/>
</dbReference>
<dbReference type="SUPFAM" id="SSF48208">
    <property type="entry name" value="Six-hairpin glycosidases"/>
    <property type="match status" value="1"/>
</dbReference>
<protein>
    <submittedName>
        <fullName evidence="3">Alpha-glucosidase</fullName>
    </submittedName>
</protein>
<accession>A0ABQ0MSS7</accession>
<keyword evidence="4" id="KW-1185">Reference proteome</keyword>
<dbReference type="PROSITE" id="PS51257">
    <property type="entry name" value="PROKAR_LIPOPROTEIN"/>
    <property type="match status" value="1"/>
</dbReference>
<evidence type="ECO:0000259" key="2">
    <source>
        <dbReference type="Pfam" id="PF22422"/>
    </source>
</evidence>
<keyword evidence="1" id="KW-0732">Signal</keyword>
<proteinExistence type="predicted"/>
<evidence type="ECO:0000313" key="3">
    <source>
        <dbReference type="EMBL" id="GAW95415.1"/>
    </source>
</evidence>
<dbReference type="RefSeq" id="WP_057181661.1">
    <property type="nucleotide sequence ID" value="NZ_BDQM01000005.1"/>
</dbReference>
<evidence type="ECO:0000256" key="1">
    <source>
        <dbReference type="SAM" id="SignalP"/>
    </source>
</evidence>
<dbReference type="Pfam" id="PF22422">
    <property type="entry name" value="MGH1-like_GH"/>
    <property type="match status" value="1"/>
</dbReference>
<feature type="domain" description="Mannosylglycerate hydrolase MGH1-like glycoside hydrolase" evidence="2">
    <location>
        <begin position="165"/>
        <end position="409"/>
    </location>
</feature>
<gene>
    <name evidence="3" type="ORF">MTCD1_01017</name>
</gene>
<name>A0ABQ0MSS7_9GAMM</name>
<dbReference type="InterPro" id="IPR001661">
    <property type="entry name" value="Glyco_hydro_37"/>
</dbReference>
<dbReference type="PANTHER" id="PTHR23403:SF1">
    <property type="entry name" value="TREHALASE"/>
    <property type="match status" value="1"/>
</dbReference>
<sequence>MSFKRTFTTAISPLIYLTLACTLFSAALSALPAPTELGQFYVKKQYSGQAIPSFSQNKHRLPKPIFDAKPEYIDFYYRAWQIGFEHFKKPQASSPFVSNFIDEAFNDNIFLWDMSFSTMWGNYAHHIFPSIDGLDNFYRLQMSDGEIVREVGEKDGHLGVIGWSEPGTAGNLNHPILPWAELESYRITNNKKRLADVYLPLVKYRESFSKIYHPASGLYLTDKAAMDDSPRNKQMLAGIDVAAEMVIFDRWLAEIATELGKDSEAKHYLARADDYATFINDKLWHEESGFYYDWGKNNKLMTMRTIAAFWTMLGKIPNDKQLARLIEHLNDPKSFNTKHRVPTHPADEVGFNGDYWAGAVWVPTNTMVIQGLEVNNEFALAREIAMNHLDSTTQVFVETNTAWENYTPLEIKQGRKAKADFIGWSGLAPINYLIKHAIGLRINAPKNEITWRINELGRHGIQGLRFNGQGEAMNSVDLIAKKRKELSDDIHINIQCRQAFTLNIISPFAQQSYQINCQNKTEIVFINNK</sequence>
<dbReference type="PANTHER" id="PTHR23403">
    <property type="entry name" value="TREHALASE"/>
    <property type="match status" value="1"/>
</dbReference>
<reference evidence="3 4" key="1">
    <citation type="submission" date="2017-06" db="EMBL/GenBank/DDBJ databases">
        <title>Whole Genome Sequences of Colwellia marinimaniae MTCD1.</title>
        <authorList>
            <person name="Kusumoto H."/>
            <person name="Inoue M."/>
            <person name="Tanikawa K."/>
            <person name="Maeji H."/>
            <person name="Cameron J.H."/>
            <person name="Bartlett D.H."/>
        </authorList>
    </citation>
    <scope>NUCLEOTIDE SEQUENCE [LARGE SCALE GENOMIC DNA]</scope>
    <source>
        <strain evidence="3 4">MTCD1</strain>
    </source>
</reference>
<feature type="chain" id="PRO_5045947212" evidence="1">
    <location>
        <begin position="33"/>
        <end position="529"/>
    </location>
</feature>
<dbReference type="InterPro" id="IPR012341">
    <property type="entry name" value="6hp_glycosidase-like_sf"/>
</dbReference>
<organism evidence="3 4">
    <name type="scientific">Colwellia marinimaniae</name>
    <dbReference type="NCBI Taxonomy" id="1513592"/>
    <lineage>
        <taxon>Bacteria</taxon>
        <taxon>Pseudomonadati</taxon>
        <taxon>Pseudomonadota</taxon>
        <taxon>Gammaproteobacteria</taxon>
        <taxon>Alteromonadales</taxon>
        <taxon>Colwelliaceae</taxon>
        <taxon>Colwellia</taxon>
    </lineage>
</organism>
<dbReference type="InterPro" id="IPR054491">
    <property type="entry name" value="MGH1-like_GH"/>
</dbReference>
<dbReference type="EMBL" id="BDQM01000005">
    <property type="protein sequence ID" value="GAW95415.1"/>
    <property type="molecule type" value="Genomic_DNA"/>
</dbReference>
<dbReference type="Gene3D" id="1.50.10.10">
    <property type="match status" value="1"/>
</dbReference>
<comment type="caution">
    <text evidence="3">The sequence shown here is derived from an EMBL/GenBank/DDBJ whole genome shotgun (WGS) entry which is preliminary data.</text>
</comment>
<dbReference type="Proteomes" id="UP000197068">
    <property type="component" value="Unassembled WGS sequence"/>
</dbReference>